<accession>A0A1J8QZ34</accession>
<keyword evidence="2" id="KW-1185">Reference proteome</keyword>
<sequence>MPEVAQSISQSSPMDVGW</sequence>
<name>A0A1J8QZ34_9AGAM</name>
<protein>
    <submittedName>
        <fullName evidence="1">Uncharacterized protein</fullName>
    </submittedName>
</protein>
<dbReference type="AlphaFoldDB" id="A0A1J8QZ34"/>
<dbReference type="EMBL" id="LVVM01002264">
    <property type="protein sequence ID" value="OJA16916.1"/>
    <property type="molecule type" value="Genomic_DNA"/>
</dbReference>
<comment type="caution">
    <text evidence="1">The sequence shown here is derived from an EMBL/GenBank/DDBJ whole genome shotgun (WGS) entry which is preliminary data.</text>
</comment>
<dbReference type="Proteomes" id="UP000183567">
    <property type="component" value="Unassembled WGS sequence"/>
</dbReference>
<evidence type="ECO:0000313" key="1">
    <source>
        <dbReference type="EMBL" id="OJA16916.1"/>
    </source>
</evidence>
<evidence type="ECO:0000313" key="2">
    <source>
        <dbReference type="Proteomes" id="UP000183567"/>
    </source>
</evidence>
<reference evidence="1 2" key="1">
    <citation type="submission" date="2016-03" db="EMBL/GenBank/DDBJ databases">
        <title>Comparative genomics of the ectomycorrhizal sister species Rhizopogon vinicolor and Rhizopogon vesiculosus (Basidiomycota: Boletales) reveals a divergence of the mating type B locus.</title>
        <authorList>
            <person name="Mujic A.B."/>
            <person name="Kuo A."/>
            <person name="Tritt A."/>
            <person name="Lipzen A."/>
            <person name="Chen C."/>
            <person name="Johnson J."/>
            <person name="Sharma A."/>
            <person name="Barry K."/>
            <person name="Grigoriev I.V."/>
            <person name="Spatafora J.W."/>
        </authorList>
    </citation>
    <scope>NUCLEOTIDE SEQUENCE [LARGE SCALE GENOMIC DNA]</scope>
    <source>
        <strain evidence="1 2">AM-OR11-056</strain>
    </source>
</reference>
<organism evidence="1 2">
    <name type="scientific">Rhizopogon vesiculosus</name>
    <dbReference type="NCBI Taxonomy" id="180088"/>
    <lineage>
        <taxon>Eukaryota</taxon>
        <taxon>Fungi</taxon>
        <taxon>Dikarya</taxon>
        <taxon>Basidiomycota</taxon>
        <taxon>Agaricomycotina</taxon>
        <taxon>Agaricomycetes</taxon>
        <taxon>Agaricomycetidae</taxon>
        <taxon>Boletales</taxon>
        <taxon>Suillineae</taxon>
        <taxon>Rhizopogonaceae</taxon>
        <taxon>Rhizopogon</taxon>
    </lineage>
</organism>
<gene>
    <name evidence="1" type="ORF">AZE42_08464</name>
</gene>
<proteinExistence type="predicted"/>